<gene>
    <name evidence="6" type="ORF">Forpe1208_v008346</name>
</gene>
<evidence type="ECO:0000256" key="3">
    <source>
        <dbReference type="ARBA" id="ARBA00022777"/>
    </source>
</evidence>
<keyword evidence="4" id="KW-0067">ATP-binding</keyword>
<dbReference type="PANTHER" id="PTHR11042">
    <property type="entry name" value="EUKARYOTIC TRANSLATION INITIATION FACTOR 2-ALPHA KINASE EIF2-ALPHA KINASE -RELATED"/>
    <property type="match status" value="1"/>
</dbReference>
<dbReference type="AlphaFoldDB" id="A0A8J5TSW5"/>
<proteinExistence type="predicted"/>
<dbReference type="GO" id="GO:0005524">
    <property type="term" value="F:ATP binding"/>
    <property type="evidence" value="ECO:0007669"/>
    <property type="project" value="UniProtKB-KW"/>
</dbReference>
<dbReference type="InterPro" id="IPR000719">
    <property type="entry name" value="Prot_kinase_dom"/>
</dbReference>
<evidence type="ECO:0000256" key="2">
    <source>
        <dbReference type="ARBA" id="ARBA00022741"/>
    </source>
</evidence>
<feature type="domain" description="Protein kinase" evidence="5">
    <location>
        <begin position="1"/>
        <end position="116"/>
    </location>
</feature>
<sequence length="116" mass="13017">MEYIEHGDLQNYLDKPFSEAYAKAISSQLIEGVRYIHKNGFAHRNLKPKNILVYHLGPHWFVKIGDFGISKRAEATALRAVISTEGYVAPEVKGFIPDQSSSSSSDTFSYTFAVDM</sequence>
<dbReference type="PROSITE" id="PS50011">
    <property type="entry name" value="PROTEIN_KINASE_DOM"/>
    <property type="match status" value="1"/>
</dbReference>
<keyword evidence="1" id="KW-0808">Transferase</keyword>
<evidence type="ECO:0000256" key="1">
    <source>
        <dbReference type="ARBA" id="ARBA00022679"/>
    </source>
</evidence>
<dbReference type="CDD" id="cd00180">
    <property type="entry name" value="PKc"/>
    <property type="match status" value="1"/>
</dbReference>
<reference evidence="6" key="1">
    <citation type="submission" date="2021-04" db="EMBL/GenBank/DDBJ databases">
        <title>First draft genome resource for Brassicaceae pathogens Fusarium oxysporum f. sp. raphani and Fusarium oxysporum f. sp. rapae.</title>
        <authorList>
            <person name="Asai S."/>
        </authorList>
    </citation>
    <scope>NUCLEOTIDE SEQUENCE</scope>
    <source>
        <strain evidence="6">Tf1208</strain>
    </source>
</reference>
<evidence type="ECO:0000313" key="7">
    <source>
        <dbReference type="Proteomes" id="UP000694050"/>
    </source>
</evidence>
<evidence type="ECO:0000313" key="6">
    <source>
        <dbReference type="EMBL" id="KAG7413795.1"/>
    </source>
</evidence>
<dbReference type="EMBL" id="JAELUQ010000005">
    <property type="protein sequence ID" value="KAG7413795.1"/>
    <property type="molecule type" value="Genomic_DNA"/>
</dbReference>
<dbReference type="GO" id="GO:0005737">
    <property type="term" value="C:cytoplasm"/>
    <property type="evidence" value="ECO:0007669"/>
    <property type="project" value="TreeGrafter"/>
</dbReference>
<dbReference type="GO" id="GO:0005634">
    <property type="term" value="C:nucleus"/>
    <property type="evidence" value="ECO:0007669"/>
    <property type="project" value="TreeGrafter"/>
</dbReference>
<keyword evidence="2" id="KW-0547">Nucleotide-binding</keyword>
<comment type="caution">
    <text evidence="6">The sequence shown here is derived from an EMBL/GenBank/DDBJ whole genome shotgun (WGS) entry which is preliminary data.</text>
</comment>
<dbReference type="InterPro" id="IPR050339">
    <property type="entry name" value="CC_SR_Kinase"/>
</dbReference>
<dbReference type="Pfam" id="PF00069">
    <property type="entry name" value="Pkinase"/>
    <property type="match status" value="1"/>
</dbReference>
<name>A0A8J5TSW5_FUSOX</name>
<organism evidence="6 7">
    <name type="scientific">Fusarium oxysporum f. sp. rapae</name>
    <dbReference type="NCBI Taxonomy" id="485398"/>
    <lineage>
        <taxon>Eukaryota</taxon>
        <taxon>Fungi</taxon>
        <taxon>Dikarya</taxon>
        <taxon>Ascomycota</taxon>
        <taxon>Pezizomycotina</taxon>
        <taxon>Sordariomycetes</taxon>
        <taxon>Hypocreomycetidae</taxon>
        <taxon>Hypocreales</taxon>
        <taxon>Nectriaceae</taxon>
        <taxon>Fusarium</taxon>
        <taxon>Fusarium oxysporum species complex</taxon>
    </lineage>
</organism>
<protein>
    <submittedName>
        <fullName evidence="6">Serine/threonine-protein kinase RAD53</fullName>
    </submittedName>
</protein>
<dbReference type="GO" id="GO:0004672">
    <property type="term" value="F:protein kinase activity"/>
    <property type="evidence" value="ECO:0007669"/>
    <property type="project" value="InterPro"/>
</dbReference>
<dbReference type="Proteomes" id="UP000694050">
    <property type="component" value="Unassembled WGS sequence"/>
</dbReference>
<evidence type="ECO:0000259" key="5">
    <source>
        <dbReference type="PROSITE" id="PS50011"/>
    </source>
</evidence>
<evidence type="ECO:0000256" key="4">
    <source>
        <dbReference type="ARBA" id="ARBA00022840"/>
    </source>
</evidence>
<keyword evidence="3 6" id="KW-0418">Kinase</keyword>
<accession>A0A8J5TSW5</accession>